<dbReference type="SUPFAM" id="SSF54928">
    <property type="entry name" value="RNA-binding domain, RBD"/>
    <property type="match status" value="1"/>
</dbReference>
<evidence type="ECO:0000313" key="5">
    <source>
        <dbReference type="EMBL" id="GLB42283.1"/>
    </source>
</evidence>
<dbReference type="PANTHER" id="PTHR48025">
    <property type="entry name" value="OS02G0815200 PROTEIN"/>
    <property type="match status" value="1"/>
</dbReference>
<evidence type="ECO:0000256" key="2">
    <source>
        <dbReference type="PROSITE-ProRule" id="PRU00176"/>
    </source>
</evidence>
<dbReference type="PROSITE" id="PS50102">
    <property type="entry name" value="RRM"/>
    <property type="match status" value="2"/>
</dbReference>
<dbReference type="GO" id="GO:0005634">
    <property type="term" value="C:nucleus"/>
    <property type="evidence" value="ECO:0007669"/>
    <property type="project" value="TreeGrafter"/>
</dbReference>
<dbReference type="PANTHER" id="PTHR48025:SF1">
    <property type="entry name" value="RRM DOMAIN-CONTAINING PROTEIN"/>
    <property type="match status" value="1"/>
</dbReference>
<dbReference type="SMART" id="SM00360">
    <property type="entry name" value="RRM"/>
    <property type="match status" value="2"/>
</dbReference>
<dbReference type="EMBL" id="BRPK01000011">
    <property type="protein sequence ID" value="GLB42283.1"/>
    <property type="molecule type" value="Genomic_DNA"/>
</dbReference>
<gene>
    <name evidence="5" type="ORF">LshimejAT787_1102980</name>
</gene>
<evidence type="ECO:0000259" key="4">
    <source>
        <dbReference type="PROSITE" id="PS50102"/>
    </source>
</evidence>
<organism evidence="5 6">
    <name type="scientific">Lyophyllum shimeji</name>
    <name type="common">Hon-shimeji</name>
    <name type="synonym">Tricholoma shimeji</name>
    <dbReference type="NCBI Taxonomy" id="47721"/>
    <lineage>
        <taxon>Eukaryota</taxon>
        <taxon>Fungi</taxon>
        <taxon>Dikarya</taxon>
        <taxon>Basidiomycota</taxon>
        <taxon>Agaricomycotina</taxon>
        <taxon>Agaricomycetes</taxon>
        <taxon>Agaricomycetidae</taxon>
        <taxon>Agaricales</taxon>
        <taxon>Tricholomatineae</taxon>
        <taxon>Lyophyllaceae</taxon>
        <taxon>Lyophyllum</taxon>
    </lineage>
</organism>
<feature type="domain" description="RRM" evidence="4">
    <location>
        <begin position="113"/>
        <end position="190"/>
    </location>
</feature>
<feature type="region of interest" description="Disordered" evidence="3">
    <location>
        <begin position="201"/>
        <end position="234"/>
    </location>
</feature>
<dbReference type="Pfam" id="PF00076">
    <property type="entry name" value="RRM_1"/>
    <property type="match status" value="2"/>
</dbReference>
<evidence type="ECO:0000256" key="1">
    <source>
        <dbReference type="ARBA" id="ARBA00022884"/>
    </source>
</evidence>
<dbReference type="InterPro" id="IPR035979">
    <property type="entry name" value="RBD_domain_sf"/>
</dbReference>
<name>A0A9P3PUJ5_LYOSH</name>
<dbReference type="AlphaFoldDB" id="A0A9P3PUJ5"/>
<evidence type="ECO:0000256" key="3">
    <source>
        <dbReference type="SAM" id="MobiDB-lite"/>
    </source>
</evidence>
<keyword evidence="6" id="KW-1185">Reference proteome</keyword>
<keyword evidence="1 2" id="KW-0694">RNA-binding</keyword>
<proteinExistence type="predicted"/>
<evidence type="ECO:0000313" key="6">
    <source>
        <dbReference type="Proteomes" id="UP001063166"/>
    </source>
</evidence>
<feature type="domain" description="RRM" evidence="4">
    <location>
        <begin position="254"/>
        <end position="332"/>
    </location>
</feature>
<sequence>MNFKNWPTATNTVKVENIPARGLPIVFYYAWPIYTSATAVNEVVTLFKRLIGDVKTSRVCENALGCYLEITFFDKHAASKALCMSGYSVHATNISVSLPEINYRPKRQTDDRRNLYVLGLPFSLTKTEFSNLFSRYGIVMHCVILATVDNASRRRGFVVMSSHEEAKQAMTSLTRTQIKGHCLDISWAVVQRSQGFLDGGDRALPLDSRTNPSSFPPLGLQENHEDGSANSSASSISTGEIDLASLTLSLTPTPTLLVLNLPTLLFSQTQDMHPLFYPFGRIKRLNLAETQSEGTTSAVVEYESAAIAQEAKETLNGQHYIGHQLAVHYVRSKSALLDLASASGFSFHDQNASNTFDSFARQPLLGPVSSRYGSAQNSGRFNNNSQYIGLRAQHPSFNFRQRHTSRSSSTSSRWSVDSVQNPCSWSPNHVTANIARHGLLI</sequence>
<dbReference type="OrthoDB" id="6159137at2759"/>
<dbReference type="InterPro" id="IPR012677">
    <property type="entry name" value="Nucleotide-bd_a/b_plait_sf"/>
</dbReference>
<dbReference type="InterPro" id="IPR000504">
    <property type="entry name" value="RRM_dom"/>
</dbReference>
<accession>A0A9P3PUJ5</accession>
<dbReference type="CDD" id="cd00590">
    <property type="entry name" value="RRM_SF"/>
    <property type="match status" value="1"/>
</dbReference>
<dbReference type="InterPro" id="IPR050502">
    <property type="entry name" value="Euk_RNA-bind_prot"/>
</dbReference>
<protein>
    <submittedName>
        <fullName evidence="5">RNA recognition motif containing protein</fullName>
    </submittedName>
</protein>
<dbReference type="GO" id="GO:0003729">
    <property type="term" value="F:mRNA binding"/>
    <property type="evidence" value="ECO:0007669"/>
    <property type="project" value="TreeGrafter"/>
</dbReference>
<comment type="caution">
    <text evidence="5">The sequence shown here is derived from an EMBL/GenBank/DDBJ whole genome shotgun (WGS) entry which is preliminary data.</text>
</comment>
<dbReference type="Proteomes" id="UP001063166">
    <property type="component" value="Unassembled WGS sequence"/>
</dbReference>
<reference evidence="5" key="1">
    <citation type="submission" date="2022-07" db="EMBL/GenBank/DDBJ databases">
        <title>The genome of Lyophyllum shimeji provides insight into the initial evolution of ectomycorrhizal fungal genome.</title>
        <authorList>
            <person name="Kobayashi Y."/>
            <person name="Shibata T."/>
            <person name="Hirakawa H."/>
            <person name="Shigenobu S."/>
            <person name="Nishiyama T."/>
            <person name="Yamada A."/>
            <person name="Hasebe M."/>
            <person name="Kawaguchi M."/>
        </authorList>
    </citation>
    <scope>NUCLEOTIDE SEQUENCE</scope>
    <source>
        <strain evidence="5">AT787</strain>
    </source>
</reference>
<dbReference type="Gene3D" id="3.30.70.330">
    <property type="match status" value="2"/>
</dbReference>